<evidence type="ECO:0000313" key="2">
    <source>
        <dbReference type="EMBL" id="EUA57662.1"/>
    </source>
</evidence>
<protein>
    <submittedName>
        <fullName evidence="2">Uncharacterized protein</fullName>
    </submittedName>
</protein>
<name>X8CMR0_MYCIT</name>
<dbReference type="EMBL" id="JAOG01000001">
    <property type="protein sequence ID" value="EUA57662.1"/>
    <property type="molecule type" value="Genomic_DNA"/>
</dbReference>
<dbReference type="AlphaFoldDB" id="X8CMR0"/>
<sequence length="57" mass="6140">MRGRLLGDVTTPRYDDAADGTLCPPPSTRVPGKLIDCPAPGRRPERSAMLHPNTAQL</sequence>
<feature type="region of interest" description="Disordered" evidence="1">
    <location>
        <begin position="1"/>
        <end position="57"/>
    </location>
</feature>
<comment type="caution">
    <text evidence="2">The sequence shown here is derived from an EMBL/GenBank/DDBJ whole genome shotgun (WGS) entry which is preliminary data.</text>
</comment>
<gene>
    <name evidence="2" type="ORF">I550_0789</name>
</gene>
<evidence type="ECO:0000256" key="1">
    <source>
        <dbReference type="SAM" id="MobiDB-lite"/>
    </source>
</evidence>
<dbReference type="Proteomes" id="UP000020825">
    <property type="component" value="Unassembled WGS sequence"/>
</dbReference>
<organism evidence="2 3">
    <name type="scientific">Mycobacterium intracellulare 1956</name>
    <dbReference type="NCBI Taxonomy" id="1299331"/>
    <lineage>
        <taxon>Bacteria</taxon>
        <taxon>Bacillati</taxon>
        <taxon>Actinomycetota</taxon>
        <taxon>Actinomycetes</taxon>
        <taxon>Mycobacteriales</taxon>
        <taxon>Mycobacteriaceae</taxon>
        <taxon>Mycobacterium</taxon>
        <taxon>Mycobacterium avium complex (MAC)</taxon>
    </lineage>
</organism>
<proteinExistence type="predicted"/>
<accession>X8CMR0</accession>
<evidence type="ECO:0000313" key="3">
    <source>
        <dbReference type="Proteomes" id="UP000020825"/>
    </source>
</evidence>
<reference evidence="2 3" key="1">
    <citation type="submission" date="2013-12" db="EMBL/GenBank/DDBJ databases">
        <authorList>
            <person name="Zelazny A."/>
            <person name="Olivier K."/>
            <person name="Holland S."/>
            <person name="Lenaerts A."/>
            <person name="Ordway D."/>
            <person name="DeGroote M.A."/>
            <person name="Parker T."/>
            <person name="Sizemore C."/>
            <person name="Tallon L.J."/>
            <person name="Sadzewicz L.K."/>
            <person name="Sengamalay N."/>
            <person name="Fraser C.M."/>
            <person name="Hine E."/>
            <person name="Shefchek K.A."/>
            <person name="Das S.P."/>
            <person name="Tettelin H."/>
        </authorList>
    </citation>
    <scope>NUCLEOTIDE SEQUENCE [LARGE SCALE GENOMIC DNA]</scope>
    <source>
        <strain evidence="2 3">1956</strain>
    </source>
</reference>